<keyword evidence="2" id="KW-1185">Reference proteome</keyword>
<protein>
    <submittedName>
        <fullName evidence="1">Uncharacterized protein</fullName>
    </submittedName>
</protein>
<dbReference type="HOGENOM" id="CLU_2166503_0_0_6"/>
<proteinExistence type="predicted"/>
<evidence type="ECO:0000313" key="1">
    <source>
        <dbReference type="EMBL" id="ABE59840.1"/>
    </source>
</evidence>
<dbReference type="KEGG" id="csa:Csal_2493"/>
<dbReference type="Proteomes" id="UP000000239">
    <property type="component" value="Chromosome"/>
</dbReference>
<evidence type="ECO:0000313" key="2">
    <source>
        <dbReference type="Proteomes" id="UP000000239"/>
    </source>
</evidence>
<organism evidence="1 2">
    <name type="scientific">Chromohalobacter israelensis (strain ATCC BAA-138 / DSM 3043 / CIP 106854 / NCIMB 13768 / 1H11)</name>
    <name type="common">Chromohalobacter salexigens</name>
    <dbReference type="NCBI Taxonomy" id="290398"/>
    <lineage>
        <taxon>Bacteria</taxon>
        <taxon>Pseudomonadati</taxon>
        <taxon>Pseudomonadota</taxon>
        <taxon>Gammaproteobacteria</taxon>
        <taxon>Oceanospirillales</taxon>
        <taxon>Halomonadaceae</taxon>
        <taxon>Chromohalobacter</taxon>
    </lineage>
</organism>
<sequence>MTPCSLHGGSHERLANIAGHFSPGELSRTHPVISGSFQKQGPMCLRKNILKINNTVKKLHHNHCVMDGITQLLCYEKDHNPLFLNKNKHHCPTSPFSYGNHKRCIIFALS</sequence>
<accession>Q1QUL8</accession>
<name>Q1QUL8_CHRI1</name>
<dbReference type="EMBL" id="CP000285">
    <property type="protein sequence ID" value="ABE59840.1"/>
    <property type="molecule type" value="Genomic_DNA"/>
</dbReference>
<gene>
    <name evidence="1" type="ordered locus">Csal_2493</name>
</gene>
<dbReference type="STRING" id="290398.Csal_2493"/>
<reference evidence="1 2" key="1">
    <citation type="journal article" date="2011" name="Stand. Genomic Sci.">
        <title>Complete genome sequence of the halophilic and highly halotolerant Chromohalobacter salexigens type strain (1H11(T)).</title>
        <authorList>
            <person name="Copeland A."/>
            <person name="O'Connor K."/>
            <person name="Lucas S."/>
            <person name="Lapidus A."/>
            <person name="Berry K.W."/>
            <person name="Detter J.C."/>
            <person name="Del Rio T.G."/>
            <person name="Hammon N."/>
            <person name="Dalin E."/>
            <person name="Tice H."/>
            <person name="Pitluck S."/>
            <person name="Bruce D."/>
            <person name="Goodwin L."/>
            <person name="Han C."/>
            <person name="Tapia R."/>
            <person name="Saunders E."/>
            <person name="Schmutz J."/>
            <person name="Brettin T."/>
            <person name="Larimer F."/>
            <person name="Land M."/>
            <person name="Hauser L."/>
            <person name="Vargas C."/>
            <person name="Nieto J.J."/>
            <person name="Kyrpides N.C."/>
            <person name="Ivanova N."/>
            <person name="Goker M."/>
            <person name="Klenk H.P."/>
            <person name="Csonka L.N."/>
            <person name="Woyke T."/>
        </authorList>
    </citation>
    <scope>NUCLEOTIDE SEQUENCE [LARGE SCALE GENOMIC DNA]</scope>
    <source>
        <strain evidence="2">ATCC BAA-138 / DSM 3043 / CIP 106854 / NCIMB 13768 / 1H11</strain>
    </source>
</reference>
<dbReference type="AlphaFoldDB" id="Q1QUL8"/>